<comment type="caution">
    <text evidence="7">The sequence shown here is derived from an EMBL/GenBank/DDBJ whole genome shotgun (WGS) entry which is preliminary data.</text>
</comment>
<keyword evidence="5 6" id="KW-0472">Membrane</keyword>
<evidence type="ECO:0000256" key="3">
    <source>
        <dbReference type="ARBA" id="ARBA00022692"/>
    </source>
</evidence>
<dbReference type="EMBL" id="JADFFL010000001">
    <property type="protein sequence ID" value="MBE9660610.1"/>
    <property type="molecule type" value="Genomic_DNA"/>
</dbReference>
<feature type="transmembrane region" description="Helical" evidence="6">
    <location>
        <begin position="156"/>
        <end position="180"/>
    </location>
</feature>
<accession>A0A929KUD6</accession>
<comment type="similarity">
    <text evidence="2">Belongs to the TMEM19 family.</text>
</comment>
<evidence type="ECO:0000313" key="8">
    <source>
        <dbReference type="Proteomes" id="UP000622475"/>
    </source>
</evidence>
<feature type="transmembrane region" description="Helical" evidence="6">
    <location>
        <begin position="85"/>
        <end position="105"/>
    </location>
</feature>
<dbReference type="PANTHER" id="PTHR13353:SF5">
    <property type="entry name" value="TRANSMEMBRANE PROTEIN 19"/>
    <property type="match status" value="1"/>
</dbReference>
<evidence type="ECO:0000256" key="6">
    <source>
        <dbReference type="SAM" id="Phobius"/>
    </source>
</evidence>
<evidence type="ECO:0000256" key="2">
    <source>
        <dbReference type="ARBA" id="ARBA00009012"/>
    </source>
</evidence>
<keyword evidence="4 6" id="KW-1133">Transmembrane helix</keyword>
<dbReference type="InterPro" id="IPR002794">
    <property type="entry name" value="DUF92_TMEM19"/>
</dbReference>
<sequence length="236" mass="24181">MPITDILIYTALLLGGLLSYRFKKLTLAGALTGAIVGALIYKGAGYTGIALLATSFIAGTVATTWQAKQKATLPGNESESSQRTAGQVLANGGTAAILGALAILLPAYQQIFQLMIAGSLASATADTLSSELGTVYGKRFFNIITFKRDERGLDGVISLEGTMIGIAGAALIGLVYSAGFGWSVNLLWIIAAGFVGNVTDSALGATMERNGLIGNNVVNFLNTATGAVVAGILTLT</sequence>
<dbReference type="Proteomes" id="UP000622475">
    <property type="component" value="Unassembled WGS sequence"/>
</dbReference>
<feature type="transmembrane region" description="Helical" evidence="6">
    <location>
        <begin position="43"/>
        <end position="65"/>
    </location>
</feature>
<dbReference type="GO" id="GO:0016020">
    <property type="term" value="C:membrane"/>
    <property type="evidence" value="ECO:0007669"/>
    <property type="project" value="UniProtKB-SubCell"/>
</dbReference>
<protein>
    <submittedName>
        <fullName evidence="7">DUF92 domain-containing protein</fullName>
    </submittedName>
</protein>
<dbReference type="RefSeq" id="WP_194109805.1">
    <property type="nucleotide sequence ID" value="NZ_JADFFL010000001.1"/>
</dbReference>
<evidence type="ECO:0000313" key="7">
    <source>
        <dbReference type="EMBL" id="MBE9660610.1"/>
    </source>
</evidence>
<feature type="transmembrane region" description="Helical" evidence="6">
    <location>
        <begin position="6"/>
        <end position="22"/>
    </location>
</feature>
<name>A0A929KUD6_9SPHI</name>
<evidence type="ECO:0000256" key="4">
    <source>
        <dbReference type="ARBA" id="ARBA00022989"/>
    </source>
</evidence>
<dbReference type="Pfam" id="PF01940">
    <property type="entry name" value="DUF92"/>
    <property type="match status" value="1"/>
</dbReference>
<keyword evidence="3 6" id="KW-0812">Transmembrane</keyword>
<feature type="transmembrane region" description="Helical" evidence="6">
    <location>
        <begin position="217"/>
        <end position="235"/>
    </location>
</feature>
<dbReference type="AlphaFoldDB" id="A0A929KUD6"/>
<feature type="transmembrane region" description="Helical" evidence="6">
    <location>
        <begin position="186"/>
        <end position="205"/>
    </location>
</feature>
<evidence type="ECO:0000256" key="1">
    <source>
        <dbReference type="ARBA" id="ARBA00004141"/>
    </source>
</evidence>
<reference evidence="7" key="1">
    <citation type="submission" date="2020-10" db="EMBL/GenBank/DDBJ databases">
        <title>Mucilaginibacter mali sp. nov., isolated from rhizosphere soil of apple orchard.</title>
        <authorList>
            <person name="Lee J.-S."/>
            <person name="Kim H.S."/>
            <person name="Kim J.-S."/>
        </authorList>
    </citation>
    <scope>NUCLEOTIDE SEQUENCE</scope>
    <source>
        <strain evidence="7">KCTC 22746</strain>
    </source>
</reference>
<evidence type="ECO:0000256" key="5">
    <source>
        <dbReference type="ARBA" id="ARBA00023136"/>
    </source>
</evidence>
<keyword evidence="8" id="KW-1185">Reference proteome</keyword>
<proteinExistence type="inferred from homology"/>
<dbReference type="PANTHER" id="PTHR13353">
    <property type="entry name" value="TRANSMEMBRANE PROTEIN 19"/>
    <property type="match status" value="1"/>
</dbReference>
<comment type="subcellular location">
    <subcellularLocation>
        <location evidence="1">Membrane</location>
        <topology evidence="1">Multi-pass membrane protein</topology>
    </subcellularLocation>
</comment>
<gene>
    <name evidence="7" type="ORF">IRJ16_01835</name>
</gene>
<organism evidence="7 8">
    <name type="scientific">Mucilaginibacter myungsuensis</name>
    <dbReference type="NCBI Taxonomy" id="649104"/>
    <lineage>
        <taxon>Bacteria</taxon>
        <taxon>Pseudomonadati</taxon>
        <taxon>Bacteroidota</taxon>
        <taxon>Sphingobacteriia</taxon>
        <taxon>Sphingobacteriales</taxon>
        <taxon>Sphingobacteriaceae</taxon>
        <taxon>Mucilaginibacter</taxon>
    </lineage>
</organism>